<dbReference type="OrthoDB" id="10636781at2759"/>
<dbReference type="Gramene" id="TVU44530">
    <property type="protein sequence ID" value="TVU44530"/>
    <property type="gene ID" value="EJB05_03975"/>
</dbReference>
<proteinExistence type="predicted"/>
<name>A0A5J9WAX4_9POAL</name>
<reference evidence="1 2" key="1">
    <citation type="journal article" date="2019" name="Sci. Rep.">
        <title>A high-quality genome of Eragrostis curvula grass provides insights into Poaceae evolution and supports new strategies to enhance forage quality.</title>
        <authorList>
            <person name="Carballo J."/>
            <person name="Santos B.A.C.M."/>
            <person name="Zappacosta D."/>
            <person name="Garbus I."/>
            <person name="Selva J.P."/>
            <person name="Gallo C.A."/>
            <person name="Diaz A."/>
            <person name="Albertini E."/>
            <person name="Caccamo M."/>
            <person name="Echenique V."/>
        </authorList>
    </citation>
    <scope>NUCLEOTIDE SEQUENCE [LARGE SCALE GENOMIC DNA]</scope>
    <source>
        <strain evidence="2">cv. Victoria</strain>
        <tissue evidence="1">Leaf</tissue>
    </source>
</reference>
<evidence type="ECO:0000313" key="2">
    <source>
        <dbReference type="Proteomes" id="UP000324897"/>
    </source>
</evidence>
<gene>
    <name evidence="1" type="ORF">EJB05_03975</name>
</gene>
<comment type="caution">
    <text evidence="1">The sequence shown here is derived from an EMBL/GenBank/DDBJ whole genome shotgun (WGS) entry which is preliminary data.</text>
</comment>
<keyword evidence="2" id="KW-1185">Reference proteome</keyword>
<protein>
    <submittedName>
        <fullName evidence="1">Uncharacterized protein</fullName>
    </submittedName>
</protein>
<dbReference type="Proteomes" id="UP000324897">
    <property type="component" value="Chromosome 5"/>
</dbReference>
<organism evidence="1 2">
    <name type="scientific">Eragrostis curvula</name>
    <name type="common">weeping love grass</name>
    <dbReference type="NCBI Taxonomy" id="38414"/>
    <lineage>
        <taxon>Eukaryota</taxon>
        <taxon>Viridiplantae</taxon>
        <taxon>Streptophyta</taxon>
        <taxon>Embryophyta</taxon>
        <taxon>Tracheophyta</taxon>
        <taxon>Spermatophyta</taxon>
        <taxon>Magnoliopsida</taxon>
        <taxon>Liliopsida</taxon>
        <taxon>Poales</taxon>
        <taxon>Poaceae</taxon>
        <taxon>PACMAD clade</taxon>
        <taxon>Chloridoideae</taxon>
        <taxon>Eragrostideae</taxon>
        <taxon>Eragrostidinae</taxon>
        <taxon>Eragrostis</taxon>
    </lineage>
</organism>
<dbReference type="EMBL" id="RWGY01000004">
    <property type="protein sequence ID" value="TVU44530.1"/>
    <property type="molecule type" value="Genomic_DNA"/>
</dbReference>
<evidence type="ECO:0000313" key="1">
    <source>
        <dbReference type="EMBL" id="TVU44530.1"/>
    </source>
</evidence>
<dbReference type="AlphaFoldDB" id="A0A5J9WAX4"/>
<accession>A0A5J9WAX4</accession>
<sequence length="198" mass="21447">MKSDQERNKPEEIGQPCKFVFQSGPFGTLLLLSWKGSSALKSSKVLCPPSALDILLLPTIIGRAEFLPSSMTNDINTRAPRKIANAAARAGPAGLLMIPGRSSPCSVLFLRRLFLLPLFCRLPVNTSAAAAAALLRASSHGGGTNGKCNARGKTVRGKERHCYLILRLPLVSLKYTFLLEDVIQEAEFLWQSKPEAGD</sequence>